<feature type="transmembrane region" description="Helical" evidence="7">
    <location>
        <begin position="416"/>
        <end position="437"/>
    </location>
</feature>
<dbReference type="InterPro" id="IPR011657">
    <property type="entry name" value="CNT_C_dom"/>
</dbReference>
<dbReference type="Pfam" id="PF07662">
    <property type="entry name" value="Nucleos_tra2_C"/>
    <property type="match status" value="1"/>
</dbReference>
<gene>
    <name evidence="11" type="ORF">ENJ89_09325</name>
</gene>
<feature type="transmembrane region" description="Helical" evidence="7">
    <location>
        <begin position="181"/>
        <end position="206"/>
    </location>
</feature>
<protein>
    <submittedName>
        <fullName evidence="11">NupC/NupG family nucleoside CNT transporter</fullName>
    </submittedName>
</protein>
<organism evidence="11">
    <name type="scientific">Caldithrix abyssi</name>
    <dbReference type="NCBI Taxonomy" id="187145"/>
    <lineage>
        <taxon>Bacteria</taxon>
        <taxon>Pseudomonadati</taxon>
        <taxon>Calditrichota</taxon>
        <taxon>Calditrichia</taxon>
        <taxon>Calditrichales</taxon>
        <taxon>Calditrichaceae</taxon>
        <taxon>Caldithrix</taxon>
    </lineage>
</organism>
<evidence type="ECO:0000256" key="4">
    <source>
        <dbReference type="ARBA" id="ARBA00022692"/>
    </source>
</evidence>
<evidence type="ECO:0000256" key="3">
    <source>
        <dbReference type="ARBA" id="ARBA00022475"/>
    </source>
</evidence>
<evidence type="ECO:0000256" key="1">
    <source>
        <dbReference type="ARBA" id="ARBA00004651"/>
    </source>
</evidence>
<evidence type="ECO:0000259" key="10">
    <source>
        <dbReference type="Pfam" id="PF07670"/>
    </source>
</evidence>
<keyword evidence="3" id="KW-1003">Cell membrane</keyword>
<evidence type="ECO:0000256" key="7">
    <source>
        <dbReference type="SAM" id="Phobius"/>
    </source>
</evidence>
<reference evidence="11" key="1">
    <citation type="journal article" date="2020" name="mSystems">
        <title>Genome- and Community-Level Interaction Insights into Carbon Utilization and Element Cycling Functions of Hydrothermarchaeota in Hydrothermal Sediment.</title>
        <authorList>
            <person name="Zhou Z."/>
            <person name="Liu Y."/>
            <person name="Xu W."/>
            <person name="Pan J."/>
            <person name="Luo Z.H."/>
            <person name="Li M."/>
        </authorList>
    </citation>
    <scope>NUCLEOTIDE SEQUENCE [LARGE SCALE GENOMIC DNA]</scope>
    <source>
        <strain evidence="11">HyVt-527</strain>
    </source>
</reference>
<keyword evidence="4 7" id="KW-0812">Transmembrane</keyword>
<dbReference type="Pfam" id="PF01773">
    <property type="entry name" value="Nucleos_tra2_N"/>
    <property type="match status" value="1"/>
</dbReference>
<evidence type="ECO:0000256" key="5">
    <source>
        <dbReference type="ARBA" id="ARBA00022989"/>
    </source>
</evidence>
<dbReference type="PANTHER" id="PTHR10590:SF4">
    <property type="entry name" value="SOLUTE CARRIER FAMILY 28 MEMBER 3"/>
    <property type="match status" value="1"/>
</dbReference>
<dbReference type="Pfam" id="PF07670">
    <property type="entry name" value="Gate"/>
    <property type="match status" value="1"/>
</dbReference>
<evidence type="ECO:0000256" key="2">
    <source>
        <dbReference type="ARBA" id="ARBA00009033"/>
    </source>
</evidence>
<keyword evidence="5 7" id="KW-1133">Transmembrane helix</keyword>
<evidence type="ECO:0000313" key="11">
    <source>
        <dbReference type="EMBL" id="HHJ53381.1"/>
    </source>
</evidence>
<comment type="caution">
    <text evidence="11">The sequence shown here is derived from an EMBL/GenBank/DDBJ whole genome shotgun (WGS) entry which is preliminary data.</text>
</comment>
<feature type="transmembrane region" description="Helical" evidence="7">
    <location>
        <begin position="100"/>
        <end position="126"/>
    </location>
</feature>
<evidence type="ECO:0000259" key="8">
    <source>
        <dbReference type="Pfam" id="PF01773"/>
    </source>
</evidence>
<dbReference type="InterPro" id="IPR008276">
    <property type="entry name" value="C_nuclsd_transpt"/>
</dbReference>
<evidence type="ECO:0000259" key="9">
    <source>
        <dbReference type="Pfam" id="PF07662"/>
    </source>
</evidence>
<feature type="transmembrane region" description="Helical" evidence="7">
    <location>
        <begin position="33"/>
        <end position="53"/>
    </location>
</feature>
<keyword evidence="6 7" id="KW-0472">Membrane</keyword>
<comment type="similarity">
    <text evidence="2">Belongs to the concentrative nucleoside transporter (CNT) (TC 2.A.41) family.</text>
</comment>
<feature type="transmembrane region" description="Helical" evidence="7">
    <location>
        <begin position="317"/>
        <end position="336"/>
    </location>
</feature>
<sequence>MKDIAFGIFGLATLIGIGYLFSENRKKIKWQQVGIGIGLQIVFALFVLMTPWGATVFNWIANFFVKIISFTFEGAKFVFGALADQGQFSKAFPEALRNQGIGFVFAFQVLPTIIFFSSLMSVLYHLGIMQRIVQAMAWVMAKAMKVSGAESISVAANVFIGQTEAPLVVRPYVEPMTRSELLTLMVGGMATIAGGVLAAYVGLLGGTDPAQQLFYAKHLLSASIMAAPATIVISKILVPETQQSLTMGEVKVEIEKTNSNVIEAAATGAADGLKLSLNVAGMLLAFIALIAMVNWILTGVFTDLLGITHGNGQPITLEFILGNILSPIAWVIGVPWHDAVNVGSLIGQKIVLNEFIAYLKLSELLPMHVLSEKAVIISTYALCGFANFSSIAIQIGGIGGIAPTRRSDLAKFGLKAVLGGTIATFMTATIAGVLIGLQ</sequence>
<feature type="domain" description="Nucleoside transporter/FeoB GTPase Gate" evidence="10">
    <location>
        <begin position="106"/>
        <end position="205"/>
    </location>
</feature>
<dbReference type="InterPro" id="IPR002668">
    <property type="entry name" value="CNT_N_dom"/>
</dbReference>
<feature type="transmembrane region" description="Helical" evidence="7">
    <location>
        <begin position="283"/>
        <end position="305"/>
    </location>
</feature>
<dbReference type="Proteomes" id="UP000886124">
    <property type="component" value="Unassembled WGS sequence"/>
</dbReference>
<feature type="transmembrane region" description="Helical" evidence="7">
    <location>
        <begin position="374"/>
        <end position="395"/>
    </location>
</feature>
<evidence type="ECO:0000256" key="6">
    <source>
        <dbReference type="ARBA" id="ARBA00023136"/>
    </source>
</evidence>
<dbReference type="GO" id="GO:0015293">
    <property type="term" value="F:symporter activity"/>
    <property type="evidence" value="ECO:0007669"/>
    <property type="project" value="TreeGrafter"/>
</dbReference>
<feature type="domain" description="Concentrative nucleoside transporter N-terminal" evidence="8">
    <location>
        <begin position="9"/>
        <end position="82"/>
    </location>
</feature>
<proteinExistence type="inferred from homology"/>
<feature type="domain" description="Concentrative nucleoside transporter C-terminal" evidence="9">
    <location>
        <begin position="218"/>
        <end position="432"/>
    </location>
</feature>
<feature type="transmembrane region" description="Helical" evidence="7">
    <location>
        <begin position="218"/>
        <end position="238"/>
    </location>
</feature>
<feature type="transmembrane region" description="Helical" evidence="7">
    <location>
        <begin position="6"/>
        <end position="21"/>
    </location>
</feature>
<dbReference type="EMBL" id="DROD01000594">
    <property type="protein sequence ID" value="HHJ53381.1"/>
    <property type="molecule type" value="Genomic_DNA"/>
</dbReference>
<dbReference type="GO" id="GO:0005337">
    <property type="term" value="F:nucleoside transmembrane transporter activity"/>
    <property type="evidence" value="ECO:0007669"/>
    <property type="project" value="InterPro"/>
</dbReference>
<dbReference type="PANTHER" id="PTHR10590">
    <property type="entry name" value="SODIUM/NUCLEOSIDE COTRANSPORTER"/>
    <property type="match status" value="1"/>
</dbReference>
<dbReference type="AlphaFoldDB" id="A0A7V5PQI5"/>
<comment type="subcellular location">
    <subcellularLocation>
        <location evidence="1">Cell membrane</location>
        <topology evidence="1">Multi-pass membrane protein</topology>
    </subcellularLocation>
</comment>
<dbReference type="InterPro" id="IPR011642">
    <property type="entry name" value="Gate_dom"/>
</dbReference>
<accession>A0A7V5PQI5</accession>
<dbReference type="GO" id="GO:0005886">
    <property type="term" value="C:plasma membrane"/>
    <property type="evidence" value="ECO:0007669"/>
    <property type="project" value="UniProtKB-SubCell"/>
</dbReference>
<name>A0A7V5PQI5_CALAY</name>